<dbReference type="Proteomes" id="UP000178825">
    <property type="component" value="Unassembled WGS sequence"/>
</dbReference>
<organism evidence="1 2">
    <name type="scientific">Candidatus Jorgensenbacteria bacterium RIFCSPHIGHO2_02_FULL_45_20</name>
    <dbReference type="NCBI Taxonomy" id="1798470"/>
    <lineage>
        <taxon>Bacteria</taxon>
        <taxon>Candidatus Joergenseniibacteriota</taxon>
    </lineage>
</organism>
<protein>
    <submittedName>
        <fullName evidence="1">Uncharacterized protein</fullName>
    </submittedName>
</protein>
<accession>A0A1F6BPC7</accession>
<reference evidence="1 2" key="1">
    <citation type="journal article" date="2016" name="Nat. Commun.">
        <title>Thousands of microbial genomes shed light on interconnected biogeochemical processes in an aquifer system.</title>
        <authorList>
            <person name="Anantharaman K."/>
            <person name="Brown C.T."/>
            <person name="Hug L.A."/>
            <person name="Sharon I."/>
            <person name="Castelle C.J."/>
            <person name="Probst A.J."/>
            <person name="Thomas B.C."/>
            <person name="Singh A."/>
            <person name="Wilkins M.J."/>
            <person name="Karaoz U."/>
            <person name="Brodie E.L."/>
            <person name="Williams K.H."/>
            <person name="Hubbard S.S."/>
            <person name="Banfield J.F."/>
        </authorList>
    </citation>
    <scope>NUCLEOTIDE SEQUENCE [LARGE SCALE GENOMIC DNA]</scope>
</reference>
<proteinExistence type="predicted"/>
<dbReference type="AlphaFoldDB" id="A0A1F6BPC7"/>
<evidence type="ECO:0000313" key="2">
    <source>
        <dbReference type="Proteomes" id="UP000178825"/>
    </source>
</evidence>
<name>A0A1F6BPC7_9BACT</name>
<evidence type="ECO:0000313" key="1">
    <source>
        <dbReference type="EMBL" id="OGG38397.1"/>
    </source>
</evidence>
<dbReference type="EMBL" id="MFKJ01000023">
    <property type="protein sequence ID" value="OGG38397.1"/>
    <property type="molecule type" value="Genomic_DNA"/>
</dbReference>
<comment type="caution">
    <text evidence="1">The sequence shown here is derived from an EMBL/GenBank/DDBJ whole genome shotgun (WGS) entry which is preliminary data.</text>
</comment>
<sequence>MGRKAVGSWQNAKCSNSKTKQRIIFNLQFEIFNEYSQNGFKMRENRGKDGFGISEFGHLDLFRV</sequence>
<gene>
    <name evidence="1" type="ORF">A3D55_00845</name>
</gene>
<dbReference type="STRING" id="1798470.A3D55_00845"/>